<dbReference type="AlphaFoldDB" id="A0A6I9QVU9"/>
<dbReference type="InParanoid" id="A0A6I9QVU9"/>
<evidence type="ECO:0000256" key="5">
    <source>
        <dbReference type="ARBA" id="ARBA00023242"/>
    </source>
</evidence>
<accession>A0A6I9QVU9</accession>
<evidence type="ECO:0000256" key="4">
    <source>
        <dbReference type="ARBA" id="ARBA00023163"/>
    </source>
</evidence>
<evidence type="ECO:0000256" key="2">
    <source>
        <dbReference type="ARBA" id="ARBA00023015"/>
    </source>
</evidence>
<name>A0A6I9QVU9_ELAGV</name>
<evidence type="ECO:0000256" key="3">
    <source>
        <dbReference type="ARBA" id="ARBA00023125"/>
    </source>
</evidence>
<keyword evidence="4" id="KW-0804">Transcription</keyword>
<dbReference type="GO" id="GO:0043565">
    <property type="term" value="F:sequence-specific DNA binding"/>
    <property type="evidence" value="ECO:0007669"/>
    <property type="project" value="InterPro"/>
</dbReference>
<keyword evidence="8" id="KW-1185">Reference proteome</keyword>
<proteinExistence type="predicted"/>
<feature type="chain" id="PRO_5026711241" evidence="6">
    <location>
        <begin position="26"/>
        <end position="231"/>
    </location>
</feature>
<dbReference type="SMART" id="SM00774">
    <property type="entry name" value="WRKY"/>
    <property type="match status" value="1"/>
</dbReference>
<reference evidence="9" key="1">
    <citation type="submission" date="2025-08" db="UniProtKB">
        <authorList>
            <consortium name="RefSeq"/>
        </authorList>
    </citation>
    <scope>IDENTIFICATION</scope>
</reference>
<sequence length="231" mass="25668">MLLIYAYKLLSLHLANYMCLEIVMAAPLGLTDMSYSPFFLVDRPSKVPGGEFVPADVSDDYMLGVSHCASPNDGLLEDSSVAGDPKKLVASNCVLNAPTTRMVMNCWNKTKKVDTRGSIGFRTKSEVDIIDDGFKWRKYGKKFVKSSPNPRNYYRCSNEGCAVKKRVERDQEDSRYVITTYEGVHNHVSPGTICCDFSPRHGETSARVSYGQLCPFLSEQDAGCSSLFLLS</sequence>
<dbReference type="Proteomes" id="UP000504607">
    <property type="component" value="Chromosome 3"/>
</dbReference>
<dbReference type="PANTHER" id="PTHR31221:SF283">
    <property type="entry name" value="WRKY DOMAIN-CONTAINING PROTEIN"/>
    <property type="match status" value="1"/>
</dbReference>
<dbReference type="Pfam" id="PF03106">
    <property type="entry name" value="WRKY"/>
    <property type="match status" value="1"/>
</dbReference>
<dbReference type="FunFam" id="2.20.25.80:FF:000003">
    <property type="entry name" value="WRKY transcription factor 57"/>
    <property type="match status" value="1"/>
</dbReference>
<keyword evidence="5" id="KW-0539">Nucleus</keyword>
<dbReference type="InterPro" id="IPR036576">
    <property type="entry name" value="WRKY_dom_sf"/>
</dbReference>
<protein>
    <submittedName>
        <fullName evidence="9">Probable WRKY transcription factor 51</fullName>
    </submittedName>
</protein>
<organism evidence="8 9">
    <name type="scientific">Elaeis guineensis var. tenera</name>
    <name type="common">Oil palm</name>
    <dbReference type="NCBI Taxonomy" id="51953"/>
    <lineage>
        <taxon>Eukaryota</taxon>
        <taxon>Viridiplantae</taxon>
        <taxon>Streptophyta</taxon>
        <taxon>Embryophyta</taxon>
        <taxon>Tracheophyta</taxon>
        <taxon>Spermatophyta</taxon>
        <taxon>Magnoliopsida</taxon>
        <taxon>Liliopsida</taxon>
        <taxon>Arecaceae</taxon>
        <taxon>Arecoideae</taxon>
        <taxon>Cocoseae</taxon>
        <taxon>Elaeidinae</taxon>
        <taxon>Elaeis</taxon>
    </lineage>
</organism>
<evidence type="ECO:0000259" key="7">
    <source>
        <dbReference type="PROSITE" id="PS50811"/>
    </source>
</evidence>
<gene>
    <name evidence="9" type="primary">LOC105040375</name>
</gene>
<evidence type="ECO:0000313" key="9">
    <source>
        <dbReference type="RefSeq" id="XP_010915168.3"/>
    </source>
</evidence>
<dbReference type="InterPro" id="IPR003657">
    <property type="entry name" value="WRKY_dom"/>
</dbReference>
<dbReference type="Gene3D" id="2.20.25.80">
    <property type="entry name" value="WRKY domain"/>
    <property type="match status" value="1"/>
</dbReference>
<feature type="signal peptide" evidence="6">
    <location>
        <begin position="1"/>
        <end position="25"/>
    </location>
</feature>
<feature type="domain" description="WRKY" evidence="7">
    <location>
        <begin position="125"/>
        <end position="190"/>
    </location>
</feature>
<dbReference type="GO" id="GO:0003700">
    <property type="term" value="F:DNA-binding transcription factor activity"/>
    <property type="evidence" value="ECO:0007669"/>
    <property type="project" value="InterPro"/>
</dbReference>
<dbReference type="OrthoDB" id="693960at2759"/>
<dbReference type="InterPro" id="IPR044810">
    <property type="entry name" value="WRKY_plant"/>
</dbReference>
<dbReference type="KEGG" id="egu:105040375"/>
<comment type="subcellular location">
    <subcellularLocation>
        <location evidence="1">Nucleus</location>
    </subcellularLocation>
</comment>
<evidence type="ECO:0000313" key="8">
    <source>
        <dbReference type="Proteomes" id="UP000504607"/>
    </source>
</evidence>
<evidence type="ECO:0000256" key="1">
    <source>
        <dbReference type="ARBA" id="ARBA00004123"/>
    </source>
</evidence>
<keyword evidence="2" id="KW-0805">Transcription regulation</keyword>
<dbReference type="RefSeq" id="XP_010915168.3">
    <property type="nucleotide sequence ID" value="XM_010916866.3"/>
</dbReference>
<dbReference type="GO" id="GO:0005634">
    <property type="term" value="C:nucleus"/>
    <property type="evidence" value="ECO:0007669"/>
    <property type="project" value="UniProtKB-SubCell"/>
</dbReference>
<keyword evidence="3" id="KW-0238">DNA-binding</keyword>
<keyword evidence="6" id="KW-0732">Signal</keyword>
<evidence type="ECO:0000256" key="6">
    <source>
        <dbReference type="SAM" id="SignalP"/>
    </source>
</evidence>
<dbReference type="PROSITE" id="PS50811">
    <property type="entry name" value="WRKY"/>
    <property type="match status" value="1"/>
</dbReference>
<dbReference type="PANTHER" id="PTHR31221">
    <property type="entry name" value="WRKY TRANSCRIPTION FACTOR PROTEIN 1-RELATED"/>
    <property type="match status" value="1"/>
</dbReference>
<dbReference type="SUPFAM" id="SSF118290">
    <property type="entry name" value="WRKY DNA-binding domain"/>
    <property type="match status" value="1"/>
</dbReference>